<feature type="compositionally biased region" description="Basic residues" evidence="1">
    <location>
        <begin position="76"/>
        <end position="87"/>
    </location>
</feature>
<dbReference type="Proteomes" id="UP000623250">
    <property type="component" value="Unassembled WGS sequence"/>
</dbReference>
<feature type="region of interest" description="Disordered" evidence="1">
    <location>
        <begin position="57"/>
        <end position="87"/>
    </location>
</feature>
<dbReference type="AlphaFoldDB" id="A0A8I1GGB6"/>
<reference evidence="2 3" key="1">
    <citation type="submission" date="2020-12" db="EMBL/GenBank/DDBJ databases">
        <title>Revised draft genomes of Rhodomicrobium vannielii ATCC 17100 and Rhodomicrobium udaipurense JA643.</title>
        <authorList>
            <person name="Conners E.M."/>
            <person name="Davenport E.J."/>
            <person name="Bose A."/>
        </authorList>
    </citation>
    <scope>NUCLEOTIDE SEQUENCE [LARGE SCALE GENOMIC DNA]</scope>
    <source>
        <strain evidence="2 3">JA643</strain>
    </source>
</reference>
<organism evidence="2 3">
    <name type="scientific">Rhodomicrobium udaipurense</name>
    <dbReference type="NCBI Taxonomy" id="1202716"/>
    <lineage>
        <taxon>Bacteria</taxon>
        <taxon>Pseudomonadati</taxon>
        <taxon>Pseudomonadota</taxon>
        <taxon>Alphaproteobacteria</taxon>
        <taxon>Hyphomicrobiales</taxon>
        <taxon>Hyphomicrobiaceae</taxon>
        <taxon>Rhodomicrobium</taxon>
    </lineage>
</organism>
<evidence type="ECO:0000256" key="1">
    <source>
        <dbReference type="SAM" id="MobiDB-lite"/>
    </source>
</evidence>
<gene>
    <name evidence="2" type="ORF">JDN41_12260</name>
</gene>
<proteinExistence type="predicted"/>
<dbReference type="RefSeq" id="WP_155955148.1">
    <property type="nucleotide sequence ID" value="NZ_JAEMUK010000078.1"/>
</dbReference>
<comment type="caution">
    <text evidence="2">The sequence shown here is derived from an EMBL/GenBank/DDBJ whole genome shotgun (WGS) entry which is preliminary data.</text>
</comment>
<evidence type="ECO:0000313" key="3">
    <source>
        <dbReference type="Proteomes" id="UP000623250"/>
    </source>
</evidence>
<sequence>MRPVLSDHAHGLVSRPRSRHRVEALKAEHPSLPWKAYVASREFQNLASDLADAVFAPATASHPSQHKPDRPSSLISRRRPGKAARPHRFLTPVIPGHQDAVLDIDDGRALAFAA</sequence>
<keyword evidence="3" id="KW-1185">Reference proteome</keyword>
<accession>A0A8I1GGB6</accession>
<protein>
    <submittedName>
        <fullName evidence="2">Uncharacterized protein</fullName>
    </submittedName>
</protein>
<dbReference type="EMBL" id="JAEMUK010000078">
    <property type="protein sequence ID" value="MBJ7544319.1"/>
    <property type="molecule type" value="Genomic_DNA"/>
</dbReference>
<evidence type="ECO:0000313" key="2">
    <source>
        <dbReference type="EMBL" id="MBJ7544319.1"/>
    </source>
</evidence>
<name>A0A8I1GGB6_9HYPH</name>